<dbReference type="Pfam" id="PF18348">
    <property type="entry name" value="SH3_16"/>
    <property type="match status" value="1"/>
</dbReference>
<comment type="similarity">
    <text evidence="1">Belongs to the peptidase C40 family.</text>
</comment>
<protein>
    <submittedName>
        <fullName evidence="6">NlpC/P60 family protein</fullName>
    </submittedName>
</protein>
<feature type="domain" description="NlpC/P60" evidence="5">
    <location>
        <begin position="160"/>
        <end position="284"/>
    </location>
</feature>
<accession>A0ABU6HBB0</accession>
<keyword evidence="3" id="KW-0378">Hydrolase</keyword>
<evidence type="ECO:0000256" key="4">
    <source>
        <dbReference type="ARBA" id="ARBA00022807"/>
    </source>
</evidence>
<name>A0ABU6HBB0_9RHOB</name>
<dbReference type="SUPFAM" id="SSF54001">
    <property type="entry name" value="Cysteine proteinases"/>
    <property type="match status" value="1"/>
</dbReference>
<evidence type="ECO:0000259" key="5">
    <source>
        <dbReference type="PROSITE" id="PS51935"/>
    </source>
</evidence>
<keyword evidence="4" id="KW-0788">Thiol protease</keyword>
<keyword evidence="2" id="KW-0645">Protease</keyword>
<reference evidence="6 7" key="1">
    <citation type="submission" date="2024-01" db="EMBL/GenBank/DDBJ databases">
        <title>Mesobacterium rodlantinim sp. nov., isolated from shallow sea hydrothermal systems off Kueishantao Island.</title>
        <authorList>
            <person name="Su Z."/>
            <person name="Tang K."/>
        </authorList>
    </citation>
    <scope>NUCLEOTIDE SEQUENCE [LARGE SCALE GENOMIC DNA]</scope>
    <source>
        <strain evidence="6 7">TK19101</strain>
    </source>
</reference>
<sequence length="284" mass="30264">MTAPTDRRPLRSNGHVAHSSLQGLIAADRFTDGTPQMVTAPHPVDLLNAPDGKRDRQLLTGAGFTLLDTQGPWAFGFATRDGYVGWVAAHHLGPAQPRTHRVAVARAIGLDSRSVKQPGTPVVLPYDSAVQVTEQVDTWAGVRIGTDTKWFRANNLAPLPHPDSDPVTVAERLLGTPYLWGGNSALGIDCSGLVQTALHACGIDCPGDSDLQEKSLGQTLPPGTPATRGDLFFWKGHVAMAVDADTLIHANAWTMTVAYEPIATALTRIDAQGDGPLTRHARLS</sequence>
<dbReference type="Pfam" id="PF00877">
    <property type="entry name" value="NLPC_P60"/>
    <property type="match status" value="1"/>
</dbReference>
<dbReference type="Gene3D" id="3.90.1720.10">
    <property type="entry name" value="endopeptidase domain like (from Nostoc punctiforme)"/>
    <property type="match status" value="1"/>
</dbReference>
<dbReference type="EMBL" id="JAYLLH010000001">
    <property type="protein sequence ID" value="MEC3859754.1"/>
    <property type="molecule type" value="Genomic_DNA"/>
</dbReference>
<evidence type="ECO:0000256" key="3">
    <source>
        <dbReference type="ARBA" id="ARBA00022801"/>
    </source>
</evidence>
<dbReference type="InterPro" id="IPR038765">
    <property type="entry name" value="Papain-like_cys_pep_sf"/>
</dbReference>
<evidence type="ECO:0000313" key="7">
    <source>
        <dbReference type="Proteomes" id="UP001348149"/>
    </source>
</evidence>
<dbReference type="InterPro" id="IPR051794">
    <property type="entry name" value="PG_Endopeptidase_C40"/>
</dbReference>
<dbReference type="Proteomes" id="UP001348149">
    <property type="component" value="Unassembled WGS sequence"/>
</dbReference>
<comment type="caution">
    <text evidence="6">The sequence shown here is derived from an EMBL/GenBank/DDBJ whole genome shotgun (WGS) entry which is preliminary data.</text>
</comment>
<keyword evidence="7" id="KW-1185">Reference proteome</keyword>
<evidence type="ECO:0000313" key="6">
    <source>
        <dbReference type="EMBL" id="MEC3859754.1"/>
    </source>
</evidence>
<gene>
    <name evidence="6" type="ORF">VK792_00535</name>
</gene>
<organism evidence="6 7">
    <name type="scientific">Mesobacterium hydrothermale</name>
    <dbReference type="NCBI Taxonomy" id="3111907"/>
    <lineage>
        <taxon>Bacteria</taxon>
        <taxon>Pseudomonadati</taxon>
        <taxon>Pseudomonadota</taxon>
        <taxon>Alphaproteobacteria</taxon>
        <taxon>Rhodobacterales</taxon>
        <taxon>Roseobacteraceae</taxon>
        <taxon>Mesobacterium</taxon>
    </lineage>
</organism>
<dbReference type="PANTHER" id="PTHR47359:SF3">
    <property type="entry name" value="NLP_P60 DOMAIN-CONTAINING PROTEIN-RELATED"/>
    <property type="match status" value="1"/>
</dbReference>
<dbReference type="InterPro" id="IPR000064">
    <property type="entry name" value="NLP_P60_dom"/>
</dbReference>
<dbReference type="PANTHER" id="PTHR47359">
    <property type="entry name" value="PEPTIDOGLYCAN DL-ENDOPEPTIDASE CWLO"/>
    <property type="match status" value="1"/>
</dbReference>
<evidence type="ECO:0000256" key="2">
    <source>
        <dbReference type="ARBA" id="ARBA00022670"/>
    </source>
</evidence>
<evidence type="ECO:0000256" key="1">
    <source>
        <dbReference type="ARBA" id="ARBA00007074"/>
    </source>
</evidence>
<dbReference type="PROSITE" id="PS51935">
    <property type="entry name" value="NLPC_P60"/>
    <property type="match status" value="1"/>
</dbReference>
<dbReference type="RefSeq" id="WP_326295244.1">
    <property type="nucleotide sequence ID" value="NZ_JAYLLH010000001.1"/>
</dbReference>
<dbReference type="InterPro" id="IPR041382">
    <property type="entry name" value="SH3_16"/>
</dbReference>
<proteinExistence type="inferred from homology"/>